<feature type="compositionally biased region" description="Gly residues" evidence="1">
    <location>
        <begin position="282"/>
        <end position="292"/>
    </location>
</feature>
<feature type="region of interest" description="Disordered" evidence="1">
    <location>
        <begin position="25"/>
        <end position="56"/>
    </location>
</feature>
<dbReference type="Proteomes" id="UP000276526">
    <property type="component" value="Unassembled WGS sequence"/>
</dbReference>
<evidence type="ECO:0000256" key="2">
    <source>
        <dbReference type="SAM" id="SignalP"/>
    </source>
</evidence>
<gene>
    <name evidence="3" type="ORF">CXF48_08295</name>
</gene>
<name>A0A426PXJ1_9CORY</name>
<evidence type="ECO:0008006" key="5">
    <source>
        <dbReference type="Google" id="ProtNLM"/>
    </source>
</evidence>
<organism evidence="3 4">
    <name type="scientific">Corynebacterium bovis</name>
    <dbReference type="NCBI Taxonomy" id="36808"/>
    <lineage>
        <taxon>Bacteria</taxon>
        <taxon>Bacillati</taxon>
        <taxon>Actinomycetota</taxon>
        <taxon>Actinomycetes</taxon>
        <taxon>Mycobacteriales</taxon>
        <taxon>Corynebacteriaceae</taxon>
        <taxon>Corynebacterium</taxon>
    </lineage>
</organism>
<dbReference type="RefSeq" id="WP_125207278.1">
    <property type="nucleotide sequence ID" value="NZ_JAPJOD010000082.1"/>
</dbReference>
<evidence type="ECO:0000256" key="1">
    <source>
        <dbReference type="SAM" id="MobiDB-lite"/>
    </source>
</evidence>
<feature type="signal peptide" evidence="2">
    <location>
        <begin position="1"/>
        <end position="22"/>
    </location>
</feature>
<feature type="region of interest" description="Disordered" evidence="1">
    <location>
        <begin position="344"/>
        <end position="375"/>
    </location>
</feature>
<keyword evidence="2" id="KW-0732">Signal</keyword>
<feature type="compositionally biased region" description="Low complexity" evidence="1">
    <location>
        <begin position="347"/>
        <end position="365"/>
    </location>
</feature>
<accession>A0A426PXJ1</accession>
<proteinExistence type="predicted"/>
<feature type="chain" id="PRO_5038685552" description="Type VII secretion protein EccB" evidence="2">
    <location>
        <begin position="23"/>
        <end position="416"/>
    </location>
</feature>
<feature type="region of interest" description="Disordered" evidence="1">
    <location>
        <begin position="183"/>
        <end position="202"/>
    </location>
</feature>
<feature type="compositionally biased region" description="Low complexity" evidence="1">
    <location>
        <begin position="76"/>
        <end position="89"/>
    </location>
</feature>
<sequence length="416" mass="41322">MSILGTMLVLGVAATGAAAAWAAHDRWASPPSRPPARAGRGPGPGTVGTGGPSGAPGIVGTGGTAVDIVWFHVHGPGTPAGSSPSAPTANGTPAVTTGPPSGVLDLDVLAASLRIPRDELRAAESPLPRPRTPAARTYAGLAAMLGPSVRTVVGVPGAVAQRMPWAAAAAGVIAVRLGEEDDAAPPRLPATTGPDAPVTPRRVPVHPVPGWIIGTDVHGAALTVPLAPGTTVLLTGPAAELHVRTLPVSGRRCVDVTDRPPATDAMAPAAGHTIRRDAEAGSGDGLSEGLGVTGVSPDDAAAPADVVVIRVPAGAPDWVTAWRRAWHPQSCRLLVLADAHPAPTTHTPGIATARPGTTTATGSPTGPLPATAPPDVVTGHPLVGPAVDMVIDTAGTLVTGTPPRAVVTSFQPLPLR</sequence>
<dbReference type="AlphaFoldDB" id="A0A426PXJ1"/>
<evidence type="ECO:0000313" key="3">
    <source>
        <dbReference type="EMBL" id="RRO86079.1"/>
    </source>
</evidence>
<protein>
    <recommendedName>
        <fullName evidence="5">Type VII secretion protein EccB</fullName>
    </recommendedName>
</protein>
<comment type="caution">
    <text evidence="3">The sequence shown here is derived from an EMBL/GenBank/DDBJ whole genome shotgun (WGS) entry which is preliminary data.</text>
</comment>
<feature type="compositionally biased region" description="Polar residues" evidence="1">
    <location>
        <begin position="90"/>
        <end position="99"/>
    </location>
</feature>
<feature type="region of interest" description="Disordered" evidence="1">
    <location>
        <begin position="76"/>
        <end position="101"/>
    </location>
</feature>
<evidence type="ECO:0000313" key="4">
    <source>
        <dbReference type="Proteomes" id="UP000276526"/>
    </source>
</evidence>
<feature type="compositionally biased region" description="Gly residues" evidence="1">
    <location>
        <begin position="40"/>
        <end position="56"/>
    </location>
</feature>
<dbReference type="EMBL" id="PQNK01000013">
    <property type="protein sequence ID" value="RRO86079.1"/>
    <property type="molecule type" value="Genomic_DNA"/>
</dbReference>
<feature type="region of interest" description="Disordered" evidence="1">
    <location>
        <begin position="259"/>
        <end position="294"/>
    </location>
</feature>
<reference evidence="3 4" key="1">
    <citation type="submission" date="2018-01" db="EMBL/GenBank/DDBJ databases">
        <title>Twenty Corynebacterium bovis Genomes.</title>
        <authorList>
            <person name="Gulvik C.A."/>
        </authorList>
    </citation>
    <scope>NUCLEOTIDE SEQUENCE [LARGE SCALE GENOMIC DNA]</scope>
    <source>
        <strain evidence="3 4">F6900</strain>
    </source>
</reference>